<dbReference type="Proteomes" id="UP001165960">
    <property type="component" value="Unassembled WGS sequence"/>
</dbReference>
<organism evidence="1 2">
    <name type="scientific">Entomophthora muscae</name>
    <dbReference type="NCBI Taxonomy" id="34485"/>
    <lineage>
        <taxon>Eukaryota</taxon>
        <taxon>Fungi</taxon>
        <taxon>Fungi incertae sedis</taxon>
        <taxon>Zoopagomycota</taxon>
        <taxon>Entomophthoromycotina</taxon>
        <taxon>Entomophthoromycetes</taxon>
        <taxon>Entomophthorales</taxon>
        <taxon>Entomophthoraceae</taxon>
        <taxon>Entomophthora</taxon>
    </lineage>
</organism>
<evidence type="ECO:0000313" key="1">
    <source>
        <dbReference type="EMBL" id="KAJ9088964.1"/>
    </source>
</evidence>
<proteinExistence type="predicted"/>
<evidence type="ECO:0000313" key="2">
    <source>
        <dbReference type="Proteomes" id="UP001165960"/>
    </source>
</evidence>
<sequence>MATVNIFNVKVGAVAAWNSSLTGNYTWANWKLAAFKCFGGGIETVIAKLKEVDQTHFKTTEEFIEELNTLLNQYQDLVYISYDTLEGKRTQQTFLENQGLDWVCETLTSEYYQFVESHALSNVERHMFVVFGSRGQHPGGYSRKSL</sequence>
<comment type="caution">
    <text evidence="1">The sequence shown here is derived from an EMBL/GenBank/DDBJ whole genome shotgun (WGS) entry which is preliminary data.</text>
</comment>
<reference evidence="1" key="1">
    <citation type="submission" date="2022-04" db="EMBL/GenBank/DDBJ databases">
        <title>Genome of the entomopathogenic fungus Entomophthora muscae.</title>
        <authorList>
            <person name="Elya C."/>
            <person name="Lovett B.R."/>
            <person name="Lee E."/>
            <person name="Macias A.M."/>
            <person name="Hajek A.E."/>
            <person name="De Bivort B.L."/>
            <person name="Kasson M.T."/>
            <person name="De Fine Licht H.H."/>
            <person name="Stajich J.E."/>
        </authorList>
    </citation>
    <scope>NUCLEOTIDE SEQUENCE</scope>
    <source>
        <strain evidence="1">Berkeley</strain>
    </source>
</reference>
<dbReference type="EMBL" id="QTSX02000075">
    <property type="protein sequence ID" value="KAJ9088964.1"/>
    <property type="molecule type" value="Genomic_DNA"/>
</dbReference>
<accession>A0ACC2UQC9</accession>
<protein>
    <submittedName>
        <fullName evidence="1">Uncharacterized protein</fullName>
    </submittedName>
</protein>
<gene>
    <name evidence="1" type="ORF">DSO57_1017744</name>
</gene>
<keyword evidence="2" id="KW-1185">Reference proteome</keyword>
<name>A0ACC2UQC9_9FUNG</name>